<sequence>MEEAPVTAATGALGPVVAKLSALVRRRGEYQLRRRTRKDVKLIGSKLKSVHSILWVVWERQADHDAAGKALRMEAWRLADDMNDAIDDFILTMGRSNDGKRFMEAKNNHPSRPFQDLKRKAVDVYQRCRNKWKTETSSHTTTFFCSSFSRTKSTVDSGPANKWPARVVDPYVVHKVDISKLVEMEEPRYTLVKHLLVGEDESTVRQLKMACIVGGVGMGKTTLARLVYEAIQHRFQARAFVSVNSSHSMMGVLAAILQQVTADSTDDVVLLAGTKASTKNKHPIDIISSFLKDKRYLVIVDDIWHYGEWETIKKSLPDNNLGSRIVMTSRVKSVTEKWHDDFGALVYELDRHHSWQMYGPADPTTHKLIRMNADMIGEGFDCDHDIVNMCRGIPLAVSCMISALSKERERQEEQEGLCVLSTLGLQDRIKEQVKQNGIHNTPGFEALVDSLELGYNHLPHHMLKTCLLYCSIYPEGHVFKRGDLVRRWIVQGFVCKEEAAEDYFDDLISRGWIRDQQYQMHRIIRNYLRRRLREDNFITCSSDGIPSSPIGRLCIDNWPRSDAAEDPLSGIDWHHIQSLVVLQDAKRVPYKQLQNLRVLDVQCNQYHGFNEYALENQHLKDMCGLLRLRHLLVLGRSEVVITVMEDFHGRGGITEIPTEIARLQYLETLEMTSTKIKRLPAEIAGLKQLKTLNMSSNIGLAELPREMGSLQHLETLLIRGSNIREQAWEIIGTLKKLKTLDASQNPELSGIPRDIGELQQLKNLNVTSTRITELPKEIGKLQMLKNLDVSDNLGITELPKEIGKLLHLETLNLSSTRIKEVPREIGNLQHLQALYLNSVRTITKLPRDIAKLQHLERLHLHEVDVRNIPREIWGLKKLKSLNRVFGTLPFEAGQLSKLEGLPNCVHRAWKNSVLMSLLAGEILSFQTTHLFYGGGLVVSTKHMHIPHWIKEHFNNITSLDIRICTLEEPDLKILREMPDLWKLTLRFEGVPKKPVAISGRGFAKLSSLTIDSRVPRITFKEGAMPSLQNLTFEFQFYGGPPNADHFMGINHLVRLEEVSFLSNRWYRGDSPCISATMDVMEKEAKKHPKRIRFKFPGNSNRASQNHLLYPDTPFAMNTSLLQAICYEHLSSGLYIEQRKWHNHTQAPKIKSP</sequence>
<dbReference type="InterPro" id="IPR027417">
    <property type="entry name" value="P-loop_NTPase"/>
</dbReference>
<evidence type="ECO:0000256" key="5">
    <source>
        <dbReference type="ARBA" id="ARBA00022821"/>
    </source>
</evidence>
<dbReference type="Proteomes" id="UP000807115">
    <property type="component" value="Chromosome 2"/>
</dbReference>
<evidence type="ECO:0000256" key="4">
    <source>
        <dbReference type="ARBA" id="ARBA00022741"/>
    </source>
</evidence>
<dbReference type="GO" id="GO:0006952">
    <property type="term" value="P:defense response"/>
    <property type="evidence" value="ECO:0007669"/>
    <property type="project" value="UniProtKB-KW"/>
</dbReference>
<evidence type="ECO:0000256" key="2">
    <source>
        <dbReference type="ARBA" id="ARBA00022614"/>
    </source>
</evidence>
<evidence type="ECO:0000259" key="9">
    <source>
        <dbReference type="Pfam" id="PF23559"/>
    </source>
</evidence>
<dbReference type="SUPFAM" id="SSF52058">
    <property type="entry name" value="L domain-like"/>
    <property type="match status" value="1"/>
</dbReference>
<reference evidence="11" key="1">
    <citation type="journal article" date="2019" name="BMC Genomics">
        <title>A new reference genome for Sorghum bicolor reveals high levels of sequence similarity between sweet and grain genotypes: implications for the genetics of sugar metabolism.</title>
        <authorList>
            <person name="Cooper E.A."/>
            <person name="Brenton Z.W."/>
            <person name="Flinn B.S."/>
            <person name="Jenkins J."/>
            <person name="Shu S."/>
            <person name="Flowers D."/>
            <person name="Luo F."/>
            <person name="Wang Y."/>
            <person name="Xia P."/>
            <person name="Barry K."/>
            <person name="Daum C."/>
            <person name="Lipzen A."/>
            <person name="Yoshinaga Y."/>
            <person name="Schmutz J."/>
            <person name="Saski C."/>
            <person name="Vermerris W."/>
            <person name="Kresovich S."/>
        </authorList>
    </citation>
    <scope>NUCLEOTIDE SEQUENCE</scope>
</reference>
<dbReference type="KEGG" id="sbi:8063645"/>
<dbReference type="InterPro" id="IPR002182">
    <property type="entry name" value="NB-ARC"/>
</dbReference>
<dbReference type="GO" id="GO:0043531">
    <property type="term" value="F:ADP binding"/>
    <property type="evidence" value="ECO:0007669"/>
    <property type="project" value="InterPro"/>
</dbReference>
<comment type="caution">
    <text evidence="11">The sequence shown here is derived from an EMBL/GenBank/DDBJ whole genome shotgun (WGS) entry which is preliminary data.</text>
</comment>
<keyword evidence="6" id="KW-0175">Coiled coil</keyword>
<dbReference type="InterPro" id="IPR055414">
    <property type="entry name" value="LRR_R13L4/SHOC2-like"/>
</dbReference>
<dbReference type="Gene3D" id="1.20.5.4130">
    <property type="match status" value="1"/>
</dbReference>
<accession>A0A921RM72</accession>
<gene>
    <name evidence="11" type="ORF">BDA96_02G063600</name>
</gene>
<dbReference type="InterPro" id="IPR058922">
    <property type="entry name" value="WHD_DRP"/>
</dbReference>
<dbReference type="SMART" id="SM00369">
    <property type="entry name" value="LRR_TYP"/>
    <property type="match status" value="5"/>
</dbReference>
<dbReference type="Gene3D" id="3.40.50.300">
    <property type="entry name" value="P-loop containing nucleotide triphosphate hydrolases"/>
    <property type="match status" value="1"/>
</dbReference>
<name>A0A921RM72_SORBI</name>
<feature type="domain" description="Disease resistance R13L4/SHOC-2-like LRR" evidence="10">
    <location>
        <begin position="575"/>
        <end position="742"/>
    </location>
</feature>
<proteinExistence type="inferred from homology"/>
<dbReference type="GO" id="GO:0051707">
    <property type="term" value="P:response to other organism"/>
    <property type="evidence" value="ECO:0007669"/>
    <property type="project" value="UniProtKB-ARBA"/>
</dbReference>
<evidence type="ECO:0000313" key="12">
    <source>
        <dbReference type="Proteomes" id="UP000807115"/>
    </source>
</evidence>
<feature type="domain" description="Disease resistance N-terminal" evidence="8">
    <location>
        <begin position="12"/>
        <end position="100"/>
    </location>
</feature>
<dbReference type="InterPro" id="IPR041118">
    <property type="entry name" value="Rx_N"/>
</dbReference>
<dbReference type="PRINTS" id="PR00364">
    <property type="entry name" value="DISEASERSIST"/>
</dbReference>
<dbReference type="Pfam" id="PF23598">
    <property type="entry name" value="LRR_14"/>
    <property type="match status" value="2"/>
</dbReference>
<dbReference type="Gene3D" id="3.80.10.10">
    <property type="entry name" value="Ribonuclease Inhibitor"/>
    <property type="match status" value="2"/>
</dbReference>
<dbReference type="OrthoDB" id="2018313at2759"/>
<organism evidence="11 12">
    <name type="scientific">Sorghum bicolor</name>
    <name type="common">Sorghum</name>
    <name type="synonym">Sorghum vulgare</name>
    <dbReference type="NCBI Taxonomy" id="4558"/>
    <lineage>
        <taxon>Eukaryota</taxon>
        <taxon>Viridiplantae</taxon>
        <taxon>Streptophyta</taxon>
        <taxon>Embryophyta</taxon>
        <taxon>Tracheophyta</taxon>
        <taxon>Spermatophyta</taxon>
        <taxon>Magnoliopsida</taxon>
        <taxon>Liliopsida</taxon>
        <taxon>Poales</taxon>
        <taxon>Poaceae</taxon>
        <taxon>PACMAD clade</taxon>
        <taxon>Panicoideae</taxon>
        <taxon>Andropogonodae</taxon>
        <taxon>Andropogoneae</taxon>
        <taxon>Sorghinae</taxon>
        <taxon>Sorghum</taxon>
    </lineage>
</organism>
<feature type="domain" description="NB-ARC" evidence="7">
    <location>
        <begin position="207"/>
        <end position="357"/>
    </location>
</feature>
<dbReference type="Pfam" id="PF00931">
    <property type="entry name" value="NB-ARC"/>
    <property type="match status" value="1"/>
</dbReference>
<dbReference type="Gramene" id="EER98125">
    <property type="protein sequence ID" value="EER98125"/>
    <property type="gene ID" value="SORBI_3002G063500"/>
</dbReference>
<dbReference type="InterPro" id="IPR003591">
    <property type="entry name" value="Leu-rich_rpt_typical-subtyp"/>
</dbReference>
<protein>
    <recommendedName>
        <fullName evidence="13">AAA+ ATPase domain-containing protein</fullName>
    </recommendedName>
</protein>
<keyword evidence="5" id="KW-0611">Plant defense</keyword>
<feature type="domain" description="Disease resistance R13L4/SHOC-2-like LRR" evidence="10">
    <location>
        <begin position="793"/>
        <end position="1090"/>
    </location>
</feature>
<evidence type="ECO:0000259" key="10">
    <source>
        <dbReference type="Pfam" id="PF23598"/>
    </source>
</evidence>
<dbReference type="PANTHER" id="PTHR23155:SF1167">
    <property type="entry name" value="OS08G0412100 PROTEIN"/>
    <property type="match status" value="1"/>
</dbReference>
<evidence type="ECO:0000256" key="6">
    <source>
        <dbReference type="ARBA" id="ARBA00023054"/>
    </source>
</evidence>
<reference evidence="11" key="2">
    <citation type="submission" date="2020-10" db="EMBL/GenBank/DDBJ databases">
        <authorList>
            <person name="Cooper E.A."/>
            <person name="Brenton Z.W."/>
            <person name="Flinn B.S."/>
            <person name="Jenkins J."/>
            <person name="Shu S."/>
            <person name="Flowers D."/>
            <person name="Luo F."/>
            <person name="Wang Y."/>
            <person name="Xia P."/>
            <person name="Barry K."/>
            <person name="Daum C."/>
            <person name="Lipzen A."/>
            <person name="Yoshinaga Y."/>
            <person name="Schmutz J."/>
            <person name="Saski C."/>
            <person name="Vermerris W."/>
            <person name="Kresovich S."/>
        </authorList>
    </citation>
    <scope>NUCLEOTIDE SEQUENCE</scope>
</reference>
<dbReference type="Gene3D" id="1.10.10.10">
    <property type="entry name" value="Winged helix-like DNA-binding domain superfamily/Winged helix DNA-binding domain"/>
    <property type="match status" value="1"/>
</dbReference>
<comment type="similarity">
    <text evidence="1">Belongs to the disease resistance NB-LRR family.</text>
</comment>
<feature type="domain" description="Disease resistance protein winged helix" evidence="9">
    <location>
        <begin position="472"/>
        <end position="525"/>
    </location>
</feature>
<evidence type="ECO:0000256" key="1">
    <source>
        <dbReference type="ARBA" id="ARBA00008894"/>
    </source>
</evidence>
<dbReference type="PANTHER" id="PTHR23155">
    <property type="entry name" value="DISEASE RESISTANCE PROTEIN RP"/>
    <property type="match status" value="1"/>
</dbReference>
<keyword evidence="2" id="KW-0433">Leucine-rich repeat</keyword>
<dbReference type="EMBL" id="CM027681">
    <property type="protein sequence ID" value="KAG0541986.1"/>
    <property type="molecule type" value="Genomic_DNA"/>
</dbReference>
<dbReference type="Pfam" id="PF23559">
    <property type="entry name" value="WHD_DRP"/>
    <property type="match status" value="1"/>
</dbReference>
<evidence type="ECO:0000256" key="3">
    <source>
        <dbReference type="ARBA" id="ARBA00022737"/>
    </source>
</evidence>
<keyword evidence="3" id="KW-0677">Repeat</keyword>
<keyword evidence="4" id="KW-0547">Nucleotide-binding</keyword>
<dbReference type="OMA" id="LDIRICT"/>
<dbReference type="Pfam" id="PF18052">
    <property type="entry name" value="Rx_N"/>
    <property type="match status" value="1"/>
</dbReference>
<evidence type="ECO:0000313" key="11">
    <source>
        <dbReference type="EMBL" id="KAG0541986.1"/>
    </source>
</evidence>
<dbReference type="InterPro" id="IPR036388">
    <property type="entry name" value="WH-like_DNA-bd_sf"/>
</dbReference>
<dbReference type="SUPFAM" id="SSF52540">
    <property type="entry name" value="P-loop containing nucleoside triphosphate hydrolases"/>
    <property type="match status" value="1"/>
</dbReference>
<dbReference type="InterPro" id="IPR032675">
    <property type="entry name" value="LRR_dom_sf"/>
</dbReference>
<evidence type="ECO:0000259" key="7">
    <source>
        <dbReference type="Pfam" id="PF00931"/>
    </source>
</evidence>
<evidence type="ECO:0000259" key="8">
    <source>
        <dbReference type="Pfam" id="PF18052"/>
    </source>
</evidence>
<evidence type="ECO:0008006" key="13">
    <source>
        <dbReference type="Google" id="ProtNLM"/>
    </source>
</evidence>
<dbReference type="AlphaFoldDB" id="A0A921RM72"/>
<dbReference type="InterPro" id="IPR044974">
    <property type="entry name" value="Disease_R_plants"/>
</dbReference>